<dbReference type="PANTHER" id="PTHR44167:SF24">
    <property type="entry name" value="SERINE_THREONINE-PROTEIN KINASE CHK2"/>
    <property type="match status" value="1"/>
</dbReference>
<comment type="caution">
    <text evidence="2">The sequence shown here is derived from an EMBL/GenBank/DDBJ whole genome shotgun (WGS) entry which is preliminary data.</text>
</comment>
<dbReference type="PANTHER" id="PTHR44167">
    <property type="entry name" value="OVARIAN-SPECIFIC SERINE/THREONINE-PROTEIN KINASE LOK-RELATED"/>
    <property type="match status" value="1"/>
</dbReference>
<gene>
    <name evidence="2" type="ORF">LTR78_000358</name>
</gene>
<name>A0AAE0WXZ0_9PEZI</name>
<dbReference type="GO" id="GO:0044773">
    <property type="term" value="P:mitotic DNA damage checkpoint signaling"/>
    <property type="evidence" value="ECO:0007669"/>
    <property type="project" value="TreeGrafter"/>
</dbReference>
<dbReference type="PROSITE" id="PS50011">
    <property type="entry name" value="PROTEIN_KINASE_DOM"/>
    <property type="match status" value="1"/>
</dbReference>
<feature type="domain" description="Protein kinase" evidence="1">
    <location>
        <begin position="1"/>
        <end position="287"/>
    </location>
</feature>
<dbReference type="AlphaFoldDB" id="A0AAE0WXZ0"/>
<dbReference type="SUPFAM" id="SSF56112">
    <property type="entry name" value="Protein kinase-like (PK-like)"/>
    <property type="match status" value="1"/>
</dbReference>
<dbReference type="GO" id="GO:0004674">
    <property type="term" value="F:protein serine/threonine kinase activity"/>
    <property type="evidence" value="ECO:0007669"/>
    <property type="project" value="TreeGrafter"/>
</dbReference>
<evidence type="ECO:0000259" key="1">
    <source>
        <dbReference type="PROSITE" id="PS50011"/>
    </source>
</evidence>
<dbReference type="Proteomes" id="UP001274830">
    <property type="component" value="Unassembled WGS sequence"/>
</dbReference>
<keyword evidence="3" id="KW-1185">Reference proteome</keyword>
<dbReference type="InterPro" id="IPR000719">
    <property type="entry name" value="Prot_kinase_dom"/>
</dbReference>
<dbReference type="EMBL" id="JAUTXT010000001">
    <property type="protein sequence ID" value="KAK3679981.1"/>
    <property type="molecule type" value="Genomic_DNA"/>
</dbReference>
<accession>A0AAE0WXZ0</accession>
<evidence type="ECO:0000313" key="2">
    <source>
        <dbReference type="EMBL" id="KAK3679981.1"/>
    </source>
</evidence>
<dbReference type="Pfam" id="PF00069">
    <property type="entry name" value="Pkinase"/>
    <property type="match status" value="1"/>
</dbReference>
<proteinExistence type="predicted"/>
<evidence type="ECO:0000313" key="3">
    <source>
        <dbReference type="Proteomes" id="UP001274830"/>
    </source>
</evidence>
<sequence>MMDVIGKECADGHSFVLKNVPDKTHFDYSMDLYCKLDGSRHLRALHDTVPSDSVLVFPFLRDDLLKFACNDLSTACVKAVLNQGLHGIAELHARGIVHPGVKPSNFFLDYHEADGKLALDKVQLSDLEDARMLMPSEAVSGTLTGNELWRSPEAWAKGPLALPSDMFSFWLVCLYVVLRRIVLAYTMEELEMDEEKLRPEVIILHRQIFYFAEESSFAAFLEYLGDSPYRQIFEVLLGGFDDDSRREPVRLWSFVKDEDVKDLVAGLTDFDPRKRLTTDEALKHRRFTALNDDESHVDGDYFNGV</sequence>
<dbReference type="GO" id="GO:0005524">
    <property type="term" value="F:ATP binding"/>
    <property type="evidence" value="ECO:0007669"/>
    <property type="project" value="InterPro"/>
</dbReference>
<dbReference type="InterPro" id="IPR011009">
    <property type="entry name" value="Kinase-like_dom_sf"/>
</dbReference>
<dbReference type="Gene3D" id="1.10.510.10">
    <property type="entry name" value="Transferase(Phosphotransferase) domain 1"/>
    <property type="match status" value="1"/>
</dbReference>
<dbReference type="SMART" id="SM00220">
    <property type="entry name" value="S_TKc"/>
    <property type="match status" value="1"/>
</dbReference>
<dbReference type="GO" id="GO:0005634">
    <property type="term" value="C:nucleus"/>
    <property type="evidence" value="ECO:0007669"/>
    <property type="project" value="TreeGrafter"/>
</dbReference>
<protein>
    <recommendedName>
        <fullName evidence="1">Protein kinase domain-containing protein</fullName>
    </recommendedName>
</protein>
<reference evidence="2" key="1">
    <citation type="submission" date="2023-07" db="EMBL/GenBank/DDBJ databases">
        <title>Black Yeasts Isolated from many extreme environments.</title>
        <authorList>
            <person name="Coleine C."/>
            <person name="Stajich J.E."/>
            <person name="Selbmann L."/>
        </authorList>
    </citation>
    <scope>NUCLEOTIDE SEQUENCE</scope>
    <source>
        <strain evidence="2">CCFEE 5485</strain>
    </source>
</reference>
<organism evidence="2 3">
    <name type="scientific">Recurvomyces mirabilis</name>
    <dbReference type="NCBI Taxonomy" id="574656"/>
    <lineage>
        <taxon>Eukaryota</taxon>
        <taxon>Fungi</taxon>
        <taxon>Dikarya</taxon>
        <taxon>Ascomycota</taxon>
        <taxon>Pezizomycotina</taxon>
        <taxon>Dothideomycetes</taxon>
        <taxon>Dothideomycetidae</taxon>
        <taxon>Mycosphaerellales</taxon>
        <taxon>Teratosphaeriaceae</taxon>
        <taxon>Recurvomyces</taxon>
    </lineage>
</organism>